<evidence type="ECO:0000313" key="2">
    <source>
        <dbReference type="EMBL" id="THU66237.1"/>
    </source>
</evidence>
<dbReference type="Proteomes" id="UP000317650">
    <property type="component" value="Chromosome 5"/>
</dbReference>
<name>A0A4S8JVJ7_MUSBA</name>
<comment type="caution">
    <text evidence="2">The sequence shown here is derived from an EMBL/GenBank/DDBJ whole genome shotgun (WGS) entry which is preliminary data.</text>
</comment>
<sequence>MAHQVFAGLSQNPRELMGRSESRHHLLIHIPPPPTDDKGRLPPNASEQPSVAGVHLLLPKKITGS</sequence>
<evidence type="ECO:0000256" key="1">
    <source>
        <dbReference type="SAM" id="MobiDB-lite"/>
    </source>
</evidence>
<accession>A0A4S8JVJ7</accession>
<proteinExistence type="predicted"/>
<feature type="region of interest" description="Disordered" evidence="1">
    <location>
        <begin position="1"/>
        <end position="50"/>
    </location>
</feature>
<dbReference type="AlphaFoldDB" id="A0A4S8JVJ7"/>
<protein>
    <submittedName>
        <fullName evidence="2">Uncharacterized protein</fullName>
    </submittedName>
</protein>
<reference evidence="2 3" key="1">
    <citation type="journal article" date="2019" name="Nat. Plants">
        <title>Genome sequencing of Musa balbisiana reveals subgenome evolution and function divergence in polyploid bananas.</title>
        <authorList>
            <person name="Yao X."/>
        </authorList>
    </citation>
    <scope>NUCLEOTIDE SEQUENCE [LARGE SCALE GENOMIC DNA]</scope>
    <source>
        <strain evidence="3">cv. DH-PKW</strain>
        <tissue evidence="2">Leaves</tissue>
    </source>
</reference>
<evidence type="ECO:0000313" key="3">
    <source>
        <dbReference type="Proteomes" id="UP000317650"/>
    </source>
</evidence>
<keyword evidence="3" id="KW-1185">Reference proteome</keyword>
<organism evidence="2 3">
    <name type="scientific">Musa balbisiana</name>
    <name type="common">Banana</name>
    <dbReference type="NCBI Taxonomy" id="52838"/>
    <lineage>
        <taxon>Eukaryota</taxon>
        <taxon>Viridiplantae</taxon>
        <taxon>Streptophyta</taxon>
        <taxon>Embryophyta</taxon>
        <taxon>Tracheophyta</taxon>
        <taxon>Spermatophyta</taxon>
        <taxon>Magnoliopsida</taxon>
        <taxon>Liliopsida</taxon>
        <taxon>Zingiberales</taxon>
        <taxon>Musaceae</taxon>
        <taxon>Musa</taxon>
    </lineage>
</organism>
<gene>
    <name evidence="2" type="ORF">C4D60_Mb05t12030</name>
</gene>
<dbReference type="EMBL" id="PYDT01000003">
    <property type="protein sequence ID" value="THU66237.1"/>
    <property type="molecule type" value="Genomic_DNA"/>
</dbReference>